<evidence type="ECO:0000256" key="7">
    <source>
        <dbReference type="SAM" id="MobiDB-lite"/>
    </source>
</evidence>
<feature type="compositionally biased region" description="Basic and acidic residues" evidence="7">
    <location>
        <begin position="248"/>
        <end position="261"/>
    </location>
</feature>
<protein>
    <recommendedName>
        <fullName evidence="6">Protein PNS1</fullName>
    </recommendedName>
</protein>
<evidence type="ECO:0000313" key="8">
    <source>
        <dbReference type="EMBL" id="KKY20068.1"/>
    </source>
</evidence>
<proteinExistence type="inferred from homology"/>
<dbReference type="Pfam" id="PF04515">
    <property type="entry name" value="Choline_transpo"/>
    <property type="match status" value="1"/>
</dbReference>
<dbReference type="Proteomes" id="UP000053317">
    <property type="component" value="Unassembled WGS sequence"/>
</dbReference>
<sequence length="776" mass="85365">MFSEYASKFLAQSQSRLNFTPNDNQRTNNDRQTRPSQPGWRSSTGSRPYLQRIGNPYHQSSSQQPSQFPFASRLTAPQQAPLFYSATDEFREENDEEEHEREVADLYALQKSRRQFGGSDLHESSEVDDDGSRSLGASGEDHDEDRGFGRGGGIRSSWRGGAASRRERGKNLGSLAELPDDGLSQSSTRSKGRLVDVGLESTIRSTGDSEDDDEPPDFMEEPPSVQDFRKAKTSRSRFGTDSSFMPQETDRRGLLDDHRPPSSDGSSVPPGLSEPSSQPPNHDAFFGHLYLLGVAALFATWFLVYLHTEAPSAKHPLGDTVYTTLHASFYLLLVDTVVSIFVALFWLAALRAYVRPLVYLMLIAVPIILYSFSLYSLISSFRGRYKGSSLQDKVMRVSSSIPAIIATLWIFSAIQARRSLHKAIAILEFATRILGENPALLGVGFALLFAIVASTWLWLVMFTRVFLGGHLSTTTAVVRFVIDASTWWLGVFFILMYLWTLMVLSGVQRSITSATVSQWYFHRLAVPQPTSVAVVQAAASHSTTTMFGTISLSTLLRLLIRLPLLVLPRRFATILTAVTFTLIPSPVAALINPLSLTYASIHSQPLSVSARSLSQLSFLSPDDPTTSLHPNTFSSRQHHGDGWSYDRSSTSSLKPYRLAKLLLYSSRLITSLALAYGGWVTAARQIRLKAPDDPTSTVRGSLYAYIIALIAGAIGWGILSAMEGVLANIVDACVVCWGSEVAGNNGRRNGRGGVRYCKEAGWLFGEDDENTGVGLP</sequence>
<reference evidence="8 9" key="1">
    <citation type="submission" date="2015-05" db="EMBL/GenBank/DDBJ databases">
        <title>Distinctive expansion of gene families associated with plant cell wall degradation and secondary metabolism in the genomes of grapevine trunk pathogens.</title>
        <authorList>
            <person name="Lawrence D.P."/>
            <person name="Travadon R."/>
            <person name="Rolshausen P.E."/>
            <person name="Baumgartner K."/>
        </authorList>
    </citation>
    <scope>NUCLEOTIDE SEQUENCE [LARGE SCALE GENOMIC DNA]</scope>
    <source>
        <strain evidence="8">UCRPC4</strain>
    </source>
</reference>
<feature type="transmembrane region" description="Helical" evidence="6">
    <location>
        <begin position="289"/>
        <end position="307"/>
    </location>
</feature>
<feature type="compositionally biased region" description="Polar residues" evidence="7">
    <location>
        <begin position="236"/>
        <end position="246"/>
    </location>
</feature>
<evidence type="ECO:0000256" key="3">
    <source>
        <dbReference type="ARBA" id="ARBA00022692"/>
    </source>
</evidence>
<feature type="compositionally biased region" description="Low complexity" evidence="7">
    <location>
        <begin position="59"/>
        <end position="70"/>
    </location>
</feature>
<feature type="transmembrane region" description="Helical" evidence="6">
    <location>
        <begin position="487"/>
        <end position="507"/>
    </location>
</feature>
<dbReference type="EMBL" id="LCWF01000101">
    <property type="protein sequence ID" value="KKY20068.1"/>
    <property type="molecule type" value="Genomic_DNA"/>
</dbReference>
<evidence type="ECO:0000256" key="5">
    <source>
        <dbReference type="ARBA" id="ARBA00023136"/>
    </source>
</evidence>
<feature type="transmembrane region" description="Helical" evidence="6">
    <location>
        <begin position="327"/>
        <end position="350"/>
    </location>
</feature>
<feature type="transmembrane region" description="Helical" evidence="6">
    <location>
        <begin position="357"/>
        <end position="378"/>
    </location>
</feature>
<organism evidence="8 9">
    <name type="scientific">Phaeomoniella chlamydospora</name>
    <name type="common">Phaeoacremonium chlamydosporum</name>
    <dbReference type="NCBI Taxonomy" id="158046"/>
    <lineage>
        <taxon>Eukaryota</taxon>
        <taxon>Fungi</taxon>
        <taxon>Dikarya</taxon>
        <taxon>Ascomycota</taxon>
        <taxon>Pezizomycotina</taxon>
        <taxon>Eurotiomycetes</taxon>
        <taxon>Chaetothyriomycetidae</taxon>
        <taxon>Phaeomoniellales</taxon>
        <taxon>Phaeomoniellaceae</taxon>
        <taxon>Phaeomoniella</taxon>
    </lineage>
</organism>
<evidence type="ECO:0000256" key="1">
    <source>
        <dbReference type="ARBA" id="ARBA00004141"/>
    </source>
</evidence>
<feature type="transmembrane region" description="Helical" evidence="6">
    <location>
        <begin position="702"/>
        <end position="719"/>
    </location>
</feature>
<keyword evidence="4 6" id="KW-1133">Transmembrane helix</keyword>
<comment type="caution">
    <text evidence="8">The sequence shown here is derived from an EMBL/GenBank/DDBJ whole genome shotgun (WGS) entry which is preliminary data.</text>
</comment>
<keyword evidence="5 6" id="KW-0472">Membrane</keyword>
<dbReference type="InterPro" id="IPR007603">
    <property type="entry name" value="Choline_transptr-like"/>
</dbReference>
<dbReference type="PANTHER" id="PTHR12385">
    <property type="entry name" value="CHOLINE TRANSPORTER-LIKE (SLC FAMILY 44)"/>
    <property type="match status" value="1"/>
</dbReference>
<feature type="compositionally biased region" description="Low complexity" evidence="7">
    <location>
        <begin position="262"/>
        <end position="273"/>
    </location>
</feature>
<feature type="region of interest" description="Disordered" evidence="7">
    <location>
        <begin position="13"/>
        <end position="278"/>
    </location>
</feature>
<keyword evidence="3 6" id="KW-0812">Transmembrane</keyword>
<dbReference type="OrthoDB" id="420519at2759"/>
<evidence type="ECO:0000256" key="6">
    <source>
        <dbReference type="RuleBase" id="RU368066"/>
    </source>
</evidence>
<feature type="compositionally biased region" description="Polar residues" evidence="7">
    <location>
        <begin position="13"/>
        <end position="27"/>
    </location>
</feature>
<gene>
    <name evidence="8" type="ORF">UCRPC4_g04257</name>
</gene>
<feature type="transmembrane region" description="Helical" evidence="6">
    <location>
        <begin position="398"/>
        <end position="417"/>
    </location>
</feature>
<accession>A0A0G2G8P7</accession>
<evidence type="ECO:0000256" key="4">
    <source>
        <dbReference type="ARBA" id="ARBA00022989"/>
    </source>
</evidence>
<dbReference type="GO" id="GO:0022857">
    <property type="term" value="F:transmembrane transporter activity"/>
    <property type="evidence" value="ECO:0007669"/>
    <property type="project" value="UniProtKB-UniRule"/>
</dbReference>
<feature type="transmembrane region" description="Helical" evidence="6">
    <location>
        <begin position="661"/>
        <end position="682"/>
    </location>
</feature>
<evidence type="ECO:0000313" key="9">
    <source>
        <dbReference type="Proteomes" id="UP000053317"/>
    </source>
</evidence>
<feature type="compositionally biased region" description="Polar residues" evidence="7">
    <location>
        <begin position="34"/>
        <end position="46"/>
    </location>
</feature>
<keyword evidence="9" id="KW-1185">Reference proteome</keyword>
<dbReference type="GO" id="GO:0005886">
    <property type="term" value="C:plasma membrane"/>
    <property type="evidence" value="ECO:0007669"/>
    <property type="project" value="UniProtKB-SubCell"/>
</dbReference>
<feature type="transmembrane region" description="Helical" evidence="6">
    <location>
        <begin position="438"/>
        <end position="467"/>
    </location>
</feature>
<feature type="compositionally biased region" description="Acidic residues" evidence="7">
    <location>
        <begin position="208"/>
        <end position="220"/>
    </location>
</feature>
<reference evidence="8 9" key="2">
    <citation type="submission" date="2015-05" db="EMBL/GenBank/DDBJ databases">
        <authorList>
            <person name="Morales-Cruz A."/>
            <person name="Amrine K.C."/>
            <person name="Cantu D."/>
        </authorList>
    </citation>
    <scope>NUCLEOTIDE SEQUENCE [LARGE SCALE GENOMIC DNA]</scope>
    <source>
        <strain evidence="8">UCRPC4</strain>
    </source>
</reference>
<name>A0A0G2G8P7_PHACM</name>
<feature type="compositionally biased region" description="Acidic residues" evidence="7">
    <location>
        <begin position="90"/>
        <end position="99"/>
    </location>
</feature>
<evidence type="ECO:0000256" key="2">
    <source>
        <dbReference type="ARBA" id="ARBA00007168"/>
    </source>
</evidence>
<comment type="similarity">
    <text evidence="2 6">Belongs to the CTL (choline transporter-like) family.</text>
</comment>
<comment type="function">
    <text evidence="6">Probably involved in transport through the plasma membrane.</text>
</comment>
<dbReference type="PANTHER" id="PTHR12385:SF88">
    <property type="entry name" value="CHOLINE TRANSPORTER-LIKE PROTEIN CTL1"/>
    <property type="match status" value="1"/>
</dbReference>
<dbReference type="AlphaFoldDB" id="A0A0G2G8P7"/>
<comment type="subcellular location">
    <subcellularLocation>
        <location evidence="6">Cell membrane</location>
        <topology evidence="6">Multi-pass membrane protein</topology>
    </subcellularLocation>
    <subcellularLocation>
        <location evidence="1">Membrane</location>
        <topology evidence="1">Multi-pass membrane protein</topology>
    </subcellularLocation>
</comment>